<reference evidence="1 2" key="1">
    <citation type="journal article" date="2013" name="PLoS Genet.">
        <title>Comparative genome structure, secondary metabolite, and effector coding capacity across Cochliobolus pathogens.</title>
        <authorList>
            <person name="Condon B.J."/>
            <person name="Leng Y."/>
            <person name="Wu D."/>
            <person name="Bushley K.E."/>
            <person name="Ohm R.A."/>
            <person name="Otillar R."/>
            <person name="Martin J."/>
            <person name="Schackwitz W."/>
            <person name="Grimwood J."/>
            <person name="MohdZainudin N."/>
            <person name="Xue C."/>
            <person name="Wang R."/>
            <person name="Manning V.A."/>
            <person name="Dhillon B."/>
            <person name="Tu Z.J."/>
            <person name="Steffenson B.J."/>
            <person name="Salamov A."/>
            <person name="Sun H."/>
            <person name="Lowry S."/>
            <person name="LaButti K."/>
            <person name="Han J."/>
            <person name="Copeland A."/>
            <person name="Lindquist E."/>
            <person name="Barry K."/>
            <person name="Schmutz J."/>
            <person name="Baker S.E."/>
            <person name="Ciuffetti L.M."/>
            <person name="Grigoriev I.V."/>
            <person name="Zhong S."/>
            <person name="Turgeon B.G."/>
        </authorList>
    </citation>
    <scope>NUCLEOTIDE SEQUENCE [LARGE SCALE GENOMIC DNA]</scope>
    <source>
        <strain evidence="1 2">26-R-13</strain>
    </source>
</reference>
<sequence length="53" mass="6104">KQTYRLYSTKTRTSNLPLNNEKNYLDPWFVTGFSDAEGCFMISIRENPASKLG</sequence>
<feature type="non-terminal residue" evidence="1">
    <location>
        <position position="1"/>
    </location>
</feature>
<gene>
    <name evidence="1" type="ORF">COCCADRAFT_112706</name>
</gene>
<protein>
    <recommendedName>
        <fullName evidence="3">Homing endonuclease LAGLIDADG domain-containing protein</fullName>
    </recommendedName>
</protein>
<accession>W6XP63</accession>
<dbReference type="HOGENOM" id="CLU_3074123_0_0_1"/>
<proteinExistence type="predicted"/>
<evidence type="ECO:0000313" key="1">
    <source>
        <dbReference type="EMBL" id="EUC27050.1"/>
    </source>
</evidence>
<dbReference type="Proteomes" id="UP000053841">
    <property type="component" value="Unassembled WGS sequence"/>
</dbReference>
<evidence type="ECO:0000313" key="2">
    <source>
        <dbReference type="Proteomes" id="UP000053841"/>
    </source>
</evidence>
<dbReference type="SUPFAM" id="SSF55608">
    <property type="entry name" value="Homing endonucleases"/>
    <property type="match status" value="1"/>
</dbReference>
<name>W6XP63_COCC2</name>
<dbReference type="AlphaFoldDB" id="W6XP63"/>
<dbReference type="InterPro" id="IPR027434">
    <property type="entry name" value="Homing_endonucl"/>
</dbReference>
<keyword evidence="2" id="KW-1185">Reference proteome</keyword>
<dbReference type="RefSeq" id="XP_007718646.1">
    <property type="nucleotide sequence ID" value="XM_007720456.1"/>
</dbReference>
<dbReference type="Gene3D" id="3.10.28.10">
    <property type="entry name" value="Homing endonucleases"/>
    <property type="match status" value="1"/>
</dbReference>
<organism evidence="1 2">
    <name type="scientific">Cochliobolus carbonum (strain 26-R-13)</name>
    <name type="common">Maize leaf spot fungus</name>
    <name type="synonym">Bipolaris zeicola</name>
    <dbReference type="NCBI Taxonomy" id="930089"/>
    <lineage>
        <taxon>Eukaryota</taxon>
        <taxon>Fungi</taxon>
        <taxon>Dikarya</taxon>
        <taxon>Ascomycota</taxon>
        <taxon>Pezizomycotina</taxon>
        <taxon>Dothideomycetes</taxon>
        <taxon>Pleosporomycetidae</taxon>
        <taxon>Pleosporales</taxon>
        <taxon>Pleosporineae</taxon>
        <taxon>Pleosporaceae</taxon>
        <taxon>Bipolaris</taxon>
    </lineage>
</organism>
<dbReference type="GeneID" id="19144496"/>
<evidence type="ECO:0008006" key="3">
    <source>
        <dbReference type="Google" id="ProtNLM"/>
    </source>
</evidence>
<dbReference type="EMBL" id="KI965021">
    <property type="protein sequence ID" value="EUC27050.1"/>
    <property type="molecule type" value="Genomic_DNA"/>
</dbReference>
<dbReference type="KEGG" id="bze:COCCADRAFT_112706"/>
<dbReference type="OrthoDB" id="10489889at2759"/>